<comment type="caution">
    <text evidence="1">The sequence shown here is derived from an EMBL/GenBank/DDBJ whole genome shotgun (WGS) entry which is preliminary data.</text>
</comment>
<accession>A0AAD6VKJ5</accession>
<organism evidence="1 2">
    <name type="scientific">Mycena pura</name>
    <dbReference type="NCBI Taxonomy" id="153505"/>
    <lineage>
        <taxon>Eukaryota</taxon>
        <taxon>Fungi</taxon>
        <taxon>Dikarya</taxon>
        <taxon>Basidiomycota</taxon>
        <taxon>Agaricomycotina</taxon>
        <taxon>Agaricomycetes</taxon>
        <taxon>Agaricomycetidae</taxon>
        <taxon>Agaricales</taxon>
        <taxon>Marasmiineae</taxon>
        <taxon>Mycenaceae</taxon>
        <taxon>Mycena</taxon>
    </lineage>
</organism>
<dbReference type="Proteomes" id="UP001219525">
    <property type="component" value="Unassembled WGS sequence"/>
</dbReference>
<reference evidence="1" key="1">
    <citation type="submission" date="2023-03" db="EMBL/GenBank/DDBJ databases">
        <title>Massive genome expansion in bonnet fungi (Mycena s.s.) driven by repeated elements and novel gene families across ecological guilds.</title>
        <authorList>
            <consortium name="Lawrence Berkeley National Laboratory"/>
            <person name="Harder C.B."/>
            <person name="Miyauchi S."/>
            <person name="Viragh M."/>
            <person name="Kuo A."/>
            <person name="Thoen E."/>
            <person name="Andreopoulos B."/>
            <person name="Lu D."/>
            <person name="Skrede I."/>
            <person name="Drula E."/>
            <person name="Henrissat B."/>
            <person name="Morin E."/>
            <person name="Kohler A."/>
            <person name="Barry K."/>
            <person name="LaButti K."/>
            <person name="Morin E."/>
            <person name="Salamov A."/>
            <person name="Lipzen A."/>
            <person name="Mereny Z."/>
            <person name="Hegedus B."/>
            <person name="Baldrian P."/>
            <person name="Stursova M."/>
            <person name="Weitz H."/>
            <person name="Taylor A."/>
            <person name="Grigoriev I.V."/>
            <person name="Nagy L.G."/>
            <person name="Martin F."/>
            <person name="Kauserud H."/>
        </authorList>
    </citation>
    <scope>NUCLEOTIDE SEQUENCE</scope>
    <source>
        <strain evidence="1">9144</strain>
    </source>
</reference>
<dbReference type="AlphaFoldDB" id="A0AAD6VKJ5"/>
<dbReference type="EMBL" id="JARJCW010000023">
    <property type="protein sequence ID" value="KAJ7212518.1"/>
    <property type="molecule type" value="Genomic_DNA"/>
</dbReference>
<sequence length="290" mass="31724">MPDRPNAVFLYSNLLFVGQGKPFTTDDISNVMVCETIDILGCEVDTEDSNANFNAQQAGHSKGLEDQFYGLSQHALAGIPEDLLFPFMHVSIDYQMLIKVVPGRLGLNRIDTVCRAHRPCARQPPLSQCDDTHGAALAPPTAARCLPLSALARTGQDSLFQTRWLRCTGTGILSARTLHHTPLMLVRACAHHTQFLLPALARKPHTLKFVCHTRAEPPRLPPPPPILKMPSPHTAPRHRAAAALLAALSMTRLACHAVPPVAHPPLESAHMLAGWLLDSLINFPSTIRRT</sequence>
<keyword evidence="2" id="KW-1185">Reference proteome</keyword>
<gene>
    <name evidence="1" type="ORF">GGX14DRAFT_564268</name>
</gene>
<name>A0AAD6VKJ5_9AGAR</name>
<evidence type="ECO:0000313" key="2">
    <source>
        <dbReference type="Proteomes" id="UP001219525"/>
    </source>
</evidence>
<protein>
    <submittedName>
        <fullName evidence="1">Uncharacterized protein</fullName>
    </submittedName>
</protein>
<evidence type="ECO:0000313" key="1">
    <source>
        <dbReference type="EMBL" id="KAJ7212518.1"/>
    </source>
</evidence>
<proteinExistence type="predicted"/>